<organism evidence="5 6">
    <name type="scientific">Paenibacillus vulneris</name>
    <dbReference type="NCBI Taxonomy" id="1133364"/>
    <lineage>
        <taxon>Bacteria</taxon>
        <taxon>Bacillati</taxon>
        <taxon>Bacillota</taxon>
        <taxon>Bacilli</taxon>
        <taxon>Bacillales</taxon>
        <taxon>Paenibacillaceae</taxon>
        <taxon>Paenibacillus</taxon>
    </lineage>
</organism>
<proteinExistence type="predicted"/>
<name>A0ABW3UT11_9BACL</name>
<dbReference type="RefSeq" id="WP_345590825.1">
    <property type="nucleotide sequence ID" value="NZ_BAABJG010000024.1"/>
</dbReference>
<dbReference type="PANTHER" id="PTHR30146:SF109">
    <property type="entry name" value="HTH-TYPE TRANSCRIPTIONAL REGULATOR GALS"/>
    <property type="match status" value="1"/>
</dbReference>
<dbReference type="SUPFAM" id="SSF53822">
    <property type="entry name" value="Periplasmic binding protein-like I"/>
    <property type="match status" value="1"/>
</dbReference>
<dbReference type="InterPro" id="IPR010982">
    <property type="entry name" value="Lambda_DNA-bd_dom_sf"/>
</dbReference>
<dbReference type="GO" id="GO:0003677">
    <property type="term" value="F:DNA binding"/>
    <property type="evidence" value="ECO:0007669"/>
    <property type="project" value="UniProtKB-KW"/>
</dbReference>
<dbReference type="InterPro" id="IPR028082">
    <property type="entry name" value="Peripla_BP_I"/>
</dbReference>
<dbReference type="InterPro" id="IPR000843">
    <property type="entry name" value="HTH_LacI"/>
</dbReference>
<keyword evidence="6" id="KW-1185">Reference proteome</keyword>
<dbReference type="Gene3D" id="3.40.50.2300">
    <property type="match status" value="2"/>
</dbReference>
<dbReference type="SUPFAM" id="SSF47413">
    <property type="entry name" value="lambda repressor-like DNA-binding domains"/>
    <property type="match status" value="1"/>
</dbReference>
<keyword evidence="1" id="KW-0805">Transcription regulation</keyword>
<sequence>MIRRKKVSMQDIADYLQISKNAVSIALGNKKGVSQEMRERIWLAAKELGYGKYNEQDKKPLNILVLVPERIINYEDNDHFLFYHNLIWTLEKEIRNNGYNAVIARIDGQMEEELQLPNLFHDIDFIGAILFGIVSSSYTAMVAEQGKPFIMLDSYHRGINAPSVTSANIEGAYEAVTYLAGCGHRRIGFIGPTNLTTSHEERWMGYWTAMRDAGLSIDPAMCLTESKGFNANEEEIGSYWERMQTKPTAIFCGNDRAAILLIQLLRKANLRIPEDVSVMGYDDLQMADTLNPGLTTMRVDVHGMCQAAIKLLNKTLDCQDALIRWSVPPELVIRESVKAYASDSSTG</sequence>
<dbReference type="PROSITE" id="PS50932">
    <property type="entry name" value="HTH_LACI_2"/>
    <property type="match status" value="1"/>
</dbReference>
<protein>
    <submittedName>
        <fullName evidence="5">LacI family DNA-binding transcriptional regulator</fullName>
    </submittedName>
</protein>
<comment type="caution">
    <text evidence="5">The sequence shown here is derived from an EMBL/GenBank/DDBJ whole genome shotgun (WGS) entry which is preliminary data.</text>
</comment>
<dbReference type="PANTHER" id="PTHR30146">
    <property type="entry name" value="LACI-RELATED TRANSCRIPTIONAL REPRESSOR"/>
    <property type="match status" value="1"/>
</dbReference>
<evidence type="ECO:0000256" key="3">
    <source>
        <dbReference type="ARBA" id="ARBA00023163"/>
    </source>
</evidence>
<dbReference type="InterPro" id="IPR046335">
    <property type="entry name" value="LacI/GalR-like_sensor"/>
</dbReference>
<evidence type="ECO:0000256" key="2">
    <source>
        <dbReference type="ARBA" id="ARBA00023125"/>
    </source>
</evidence>
<keyword evidence="3" id="KW-0804">Transcription</keyword>
<evidence type="ECO:0000256" key="1">
    <source>
        <dbReference type="ARBA" id="ARBA00023015"/>
    </source>
</evidence>
<dbReference type="Proteomes" id="UP001597180">
    <property type="component" value="Unassembled WGS sequence"/>
</dbReference>
<evidence type="ECO:0000313" key="6">
    <source>
        <dbReference type="Proteomes" id="UP001597180"/>
    </source>
</evidence>
<dbReference type="Pfam" id="PF00356">
    <property type="entry name" value="LacI"/>
    <property type="match status" value="1"/>
</dbReference>
<dbReference type="Gene3D" id="1.10.260.40">
    <property type="entry name" value="lambda repressor-like DNA-binding domains"/>
    <property type="match status" value="1"/>
</dbReference>
<accession>A0ABW3UT11</accession>
<feature type="domain" description="HTH lacI-type" evidence="4">
    <location>
        <begin position="7"/>
        <end position="50"/>
    </location>
</feature>
<reference evidence="6" key="1">
    <citation type="journal article" date="2019" name="Int. J. Syst. Evol. Microbiol.">
        <title>The Global Catalogue of Microorganisms (GCM) 10K type strain sequencing project: providing services to taxonomists for standard genome sequencing and annotation.</title>
        <authorList>
            <consortium name="The Broad Institute Genomics Platform"/>
            <consortium name="The Broad Institute Genome Sequencing Center for Infectious Disease"/>
            <person name="Wu L."/>
            <person name="Ma J."/>
        </authorList>
    </citation>
    <scope>NUCLEOTIDE SEQUENCE [LARGE SCALE GENOMIC DNA]</scope>
    <source>
        <strain evidence="6">CCUG 53270</strain>
    </source>
</reference>
<gene>
    <name evidence="5" type="ORF">ACFQ4B_25690</name>
</gene>
<dbReference type="EMBL" id="JBHTLU010000035">
    <property type="protein sequence ID" value="MFD1223517.1"/>
    <property type="molecule type" value="Genomic_DNA"/>
</dbReference>
<evidence type="ECO:0000259" key="4">
    <source>
        <dbReference type="PROSITE" id="PS50932"/>
    </source>
</evidence>
<keyword evidence="2 5" id="KW-0238">DNA-binding</keyword>
<dbReference type="Pfam" id="PF13377">
    <property type="entry name" value="Peripla_BP_3"/>
    <property type="match status" value="1"/>
</dbReference>
<dbReference type="CDD" id="cd01392">
    <property type="entry name" value="HTH_LacI"/>
    <property type="match status" value="1"/>
</dbReference>
<dbReference type="SMART" id="SM00354">
    <property type="entry name" value="HTH_LACI"/>
    <property type="match status" value="1"/>
</dbReference>
<evidence type="ECO:0000313" key="5">
    <source>
        <dbReference type="EMBL" id="MFD1223517.1"/>
    </source>
</evidence>